<dbReference type="InterPro" id="IPR044974">
    <property type="entry name" value="Disease_R_plants"/>
</dbReference>
<dbReference type="PANTHER" id="PTHR11017:SF333">
    <property type="entry name" value="ADP-RIBOSYL CYCLASE_CYCLIC ADP-RIBOSE HYDROLASE-RELATED"/>
    <property type="match status" value="1"/>
</dbReference>
<keyword evidence="5" id="KW-0520">NAD</keyword>
<evidence type="ECO:0000256" key="4">
    <source>
        <dbReference type="ARBA" id="ARBA00022801"/>
    </source>
</evidence>
<dbReference type="SUPFAM" id="SSF52540">
    <property type="entry name" value="P-loop containing nucleoside triphosphate hydrolases"/>
    <property type="match status" value="2"/>
</dbReference>
<dbReference type="InterPro" id="IPR011713">
    <property type="entry name" value="Leu-rich_rpt_3"/>
</dbReference>
<evidence type="ECO:0000256" key="3">
    <source>
        <dbReference type="ARBA" id="ARBA00022737"/>
    </source>
</evidence>
<keyword evidence="3" id="KW-0677">Repeat</keyword>
<organism evidence="8">
    <name type="scientific">Brassica cretica</name>
    <name type="common">Mustard</name>
    <dbReference type="NCBI Taxonomy" id="69181"/>
    <lineage>
        <taxon>Eukaryota</taxon>
        <taxon>Viridiplantae</taxon>
        <taxon>Streptophyta</taxon>
        <taxon>Embryophyta</taxon>
        <taxon>Tracheophyta</taxon>
        <taxon>Spermatophyta</taxon>
        <taxon>Magnoliopsida</taxon>
        <taxon>eudicotyledons</taxon>
        <taxon>Gunneridae</taxon>
        <taxon>Pentapetalae</taxon>
        <taxon>rosids</taxon>
        <taxon>malvids</taxon>
        <taxon>Brassicales</taxon>
        <taxon>Brassicaceae</taxon>
        <taxon>Brassiceae</taxon>
        <taxon>Brassica</taxon>
    </lineage>
</organism>
<feature type="domain" description="AAA+ ATPase" evidence="7">
    <location>
        <begin position="916"/>
        <end position="1059"/>
    </location>
</feature>
<dbReference type="Gene3D" id="3.30.230.10">
    <property type="match status" value="1"/>
</dbReference>
<dbReference type="SUPFAM" id="SSF52058">
    <property type="entry name" value="L domain-like"/>
    <property type="match status" value="2"/>
</dbReference>
<evidence type="ECO:0000259" key="7">
    <source>
        <dbReference type="SMART" id="SM00382"/>
    </source>
</evidence>
<dbReference type="InterPro" id="IPR042197">
    <property type="entry name" value="Apaf_helical"/>
</dbReference>
<keyword evidence="2" id="KW-0433">Leucine-rich repeat</keyword>
<dbReference type="InterPro" id="IPR014721">
    <property type="entry name" value="Ribsml_uS5_D2-typ_fold_subgr"/>
</dbReference>
<dbReference type="InterPro" id="IPR003593">
    <property type="entry name" value="AAA+_ATPase"/>
</dbReference>
<dbReference type="FunFam" id="3.40.50.300:FF:001002">
    <property type="entry name" value="Disease resistance protein (TIR-NBS-LRR class)"/>
    <property type="match status" value="2"/>
</dbReference>
<dbReference type="EC" id="3.2.2.6" evidence="1"/>
<dbReference type="Gene3D" id="3.80.10.10">
    <property type="entry name" value="Ribonuclease Inhibitor"/>
    <property type="match status" value="4"/>
</dbReference>
<evidence type="ECO:0000256" key="1">
    <source>
        <dbReference type="ARBA" id="ARBA00011982"/>
    </source>
</evidence>
<reference evidence="8" key="1">
    <citation type="submission" date="2019-12" db="EMBL/GenBank/DDBJ databases">
        <title>Genome sequencing and annotation of Brassica cretica.</title>
        <authorList>
            <person name="Studholme D.J."/>
            <person name="Sarris P.F."/>
        </authorList>
    </citation>
    <scope>NUCLEOTIDE SEQUENCE</scope>
    <source>
        <strain evidence="8">PFS-102/07</strain>
        <tissue evidence="8">Leaf</tissue>
    </source>
</reference>
<dbReference type="InterPro" id="IPR002182">
    <property type="entry name" value="NB-ARC"/>
</dbReference>
<dbReference type="InterPro" id="IPR032675">
    <property type="entry name" value="LRR_dom_sf"/>
</dbReference>
<evidence type="ECO:0000256" key="6">
    <source>
        <dbReference type="ARBA" id="ARBA00047304"/>
    </source>
</evidence>
<dbReference type="GO" id="GO:0043531">
    <property type="term" value="F:ADP binding"/>
    <property type="evidence" value="ECO:0007669"/>
    <property type="project" value="InterPro"/>
</dbReference>
<proteinExistence type="predicted"/>
<evidence type="ECO:0000256" key="2">
    <source>
        <dbReference type="ARBA" id="ARBA00022614"/>
    </source>
</evidence>
<feature type="domain" description="AAA+ ATPase" evidence="7">
    <location>
        <begin position="54"/>
        <end position="197"/>
    </location>
</feature>
<evidence type="ECO:0000256" key="5">
    <source>
        <dbReference type="ARBA" id="ARBA00023027"/>
    </source>
</evidence>
<dbReference type="FunFam" id="1.10.8.430:FF:000002">
    <property type="entry name" value="Disease resistance protein (TIR-NBS-LRR class)"/>
    <property type="match status" value="2"/>
</dbReference>
<dbReference type="Pfam" id="PF20160">
    <property type="entry name" value="C-JID"/>
    <property type="match status" value="2"/>
</dbReference>
<dbReference type="InterPro" id="IPR045344">
    <property type="entry name" value="C-JID"/>
</dbReference>
<dbReference type="PRINTS" id="PR00364">
    <property type="entry name" value="DISEASERSIST"/>
</dbReference>
<dbReference type="Gene3D" id="3.40.50.300">
    <property type="entry name" value="P-loop containing nucleotide triphosphate hydrolases"/>
    <property type="match status" value="2"/>
</dbReference>
<name>A0A8S9I1W5_BRACR</name>
<comment type="caution">
    <text evidence="8">The sequence shown here is derived from an EMBL/GenBank/DDBJ whole genome shotgun (WGS) entry which is preliminary data.</text>
</comment>
<dbReference type="SMART" id="SM00382">
    <property type="entry name" value="AAA"/>
    <property type="match status" value="2"/>
</dbReference>
<evidence type="ECO:0000313" key="8">
    <source>
        <dbReference type="EMBL" id="KAF2563428.1"/>
    </source>
</evidence>
<dbReference type="PANTHER" id="PTHR11017">
    <property type="entry name" value="LEUCINE-RICH REPEAT-CONTAINING PROTEIN"/>
    <property type="match status" value="1"/>
</dbReference>
<keyword evidence="4" id="KW-0378">Hydrolase</keyword>
<dbReference type="Pfam" id="PF07725">
    <property type="entry name" value="LRR_3"/>
    <property type="match status" value="2"/>
</dbReference>
<dbReference type="Gene3D" id="1.10.8.430">
    <property type="entry name" value="Helical domain of apoptotic protease-activating factors"/>
    <property type="match status" value="2"/>
</dbReference>
<dbReference type="GO" id="GO:0006952">
    <property type="term" value="P:defense response"/>
    <property type="evidence" value="ECO:0007669"/>
    <property type="project" value="InterPro"/>
</dbReference>
<accession>A0A8S9I1W5</accession>
<dbReference type="EMBL" id="QGKY02001250">
    <property type="protein sequence ID" value="KAF2563428.1"/>
    <property type="molecule type" value="Genomic_DNA"/>
</dbReference>
<gene>
    <name evidence="8" type="ORF">F2Q70_00014467</name>
</gene>
<protein>
    <recommendedName>
        <fullName evidence="1">ADP-ribosyl cyclase/cyclic ADP-ribose hydrolase</fullName>
        <ecNumber evidence="1">3.2.2.6</ecNumber>
    </recommendedName>
</protein>
<sequence length="1870" mass="211462">MFFVSDNEAEMIDKVASDVTAVLGFTPSKDFDDFVGVGAEITAIKSKLILQLEQVKMIALVGPAGIGKTTTATVLYNQLYPNFQFSTFLENIRGSYEKPCGNDYNLKLSLQKNLLAEILNQKDIEVRHLGVAQQRLSDKKVLVVLDEVDSWWQLEATAYQRGWFGPGSIIIITTEDRKLLKTLRLGIDHIYKMKFPTRDESFQIFCQYAFDQKSPDYGFEELAQKITWLAGDLPLGLKVMGSYLRGMSRDEWIEALPRLRSSLDREIESTLRFSYDGLSDKDQALFLHIACFFGTGKVLGIFLRWGKNLQVSKSAFDGMNNLQFLKVQYSSNVVHIPEGLNCLPNKLRLIHWDYCPLRFWPSKFSAKFLVELIMYDSNFEKLWEGIQPLQCLKLMDLSCSKYLKEIPDLSKATSLEVLELPYCESLLELTSSIGNATKLNPSNTAIEELPSSISTWSCLYKLNMRGCENLKEFPNVPESIVELWLDWTGIEEIPPWIEKLFRLRILSMSYCGLKKISPNISKLENLEWLHLCRNCGVENYVHVVHDQAIIEWGPELKRRWRLETDFDFDYILPICLPEKALTSPISLSFGNERSRTILPDCIRRLSQLTELDITECGELVALPPLPGSLLSINAHGCGSLESIDSSSFQNPNICLDFAKCFNLNQEARRLIQTSACKYALLPGEEVPAHFTHQANSGSLTVNMAQTHLPSSFRFKACILLTNDDDDEEGENSLRGGISCRVSGKQNGHTVQYGSNQVHHMPYLSGQAEHLYIFEDSVSLNQDCPEAEEATFNELFFKFRVHDEGWKVKGCGVRLLEEPEILRFKIFEPVLLLGKHRFAGVDMRIRVNGGGHTSQDVAGIAGYHSSNSDNEAQMIDKVASDVTAVLCFAPSKDFDDFVGIRARITEIKSKLILQSEQVKMIVLVGPAGIGKTTTATVLYNQLSPNFQFSTFLENIRGNYEKPCGNDYQLKLSLQKKLLAEILNQKDIEVRHLGVAQQRLSDKKVLVVLDEVDSWWQLEATAYQRGWVGPGSIIIITTEDRKLLRTFRPGNDHIYEMKFPTENESLQILCQFAFGQNSPYDGFKELAREVTRLAGDLPLGLKVMGSYLRGMSRDEWIEALPRLRSSLDREIESTLRFSYDGLSDKDQALFLHIACFFSCSLWNGTGKVLGIYLTWGRSLQISKGAFDGMNNLRFLNVYYGPLCMPEGLNCFPDKLRFIRWPCCALRFWPSKFSFKFLVELHMYDSKFEKLWEGIQPLPCLKLMDLTSSRYLKEIPDLSKATSLERLDLCHCESLLELTSSIGSAAELELYMGHTAIEELPSSISTWSCLYKLSIEGCKNIKDFPNVPDSIVELNLSKTGIEEVPPWIEKLFRLRKLSMFGCEKLKTISPNISKLENLEFLALSNFYRWDEDPEYCDFINYNEAIIEWGSEMKRRWSLETDFDFDYILPICLPEKALTSPISLRFGHEGFETIPNCIRRLSGLIKLDITECSRLVALPPLPGSLLSINAQGCAYLESIDSSSFQNPNICLNFAKCFNLNHEARRLIQTSACKYALLPGEEVPAHFTHQANSGSLTINMAQTHLPSSFRFKACILLTKGNTDLADHNDEDKNSFTGISCRIGGKQNGHTVPYGSDQLHRMPVPYLLQEHLYIFEDSFSLNQDCPEAEEATFNELFFKFRVHDEGWKVKGCGVRLLEEVPQCILDGKETEDEECIVLSLSSTIILRVEVEERVVVDLRRASVCRGLLAIRFLVVTFRLASDLLWGASGIEWKTVLLDPACLSLNLRAVGTLVDSMASFSPSICSGITSPSILSSFTWRRPDSKLGGILSIGSERRARADRLSLEPECEASLLPFGLSIRDCKLRAGVISCLEAEG</sequence>
<dbReference type="Pfam" id="PF00931">
    <property type="entry name" value="NB-ARC"/>
    <property type="match status" value="2"/>
</dbReference>
<dbReference type="GO" id="GO:0061809">
    <property type="term" value="F:NAD+ nucleosidase activity, cyclic ADP-ribose generating"/>
    <property type="evidence" value="ECO:0007669"/>
    <property type="project" value="UniProtKB-EC"/>
</dbReference>
<dbReference type="InterPro" id="IPR027417">
    <property type="entry name" value="P-loop_NTPase"/>
</dbReference>
<comment type="catalytic activity">
    <reaction evidence="6">
        <text>NAD(+) + H2O = ADP-D-ribose + nicotinamide + H(+)</text>
        <dbReference type="Rhea" id="RHEA:16301"/>
        <dbReference type="ChEBI" id="CHEBI:15377"/>
        <dbReference type="ChEBI" id="CHEBI:15378"/>
        <dbReference type="ChEBI" id="CHEBI:17154"/>
        <dbReference type="ChEBI" id="CHEBI:57540"/>
        <dbReference type="ChEBI" id="CHEBI:57967"/>
        <dbReference type="EC" id="3.2.2.6"/>
    </reaction>
    <physiologicalReaction direction="left-to-right" evidence="6">
        <dbReference type="Rhea" id="RHEA:16302"/>
    </physiologicalReaction>
</comment>